<keyword evidence="7 10" id="KW-0067">ATP-binding</keyword>
<evidence type="ECO:0000256" key="10">
    <source>
        <dbReference type="RuleBase" id="RU363066"/>
    </source>
</evidence>
<dbReference type="FunFam" id="3.40.50.300:FF:000522">
    <property type="entry name" value="Gluconokinase"/>
    <property type="match status" value="1"/>
</dbReference>
<comment type="catalytic activity">
    <reaction evidence="9 10">
        <text>D-gluconate + ATP = 6-phospho-D-gluconate + ADP + H(+)</text>
        <dbReference type="Rhea" id="RHEA:19433"/>
        <dbReference type="ChEBI" id="CHEBI:15378"/>
        <dbReference type="ChEBI" id="CHEBI:18391"/>
        <dbReference type="ChEBI" id="CHEBI:30616"/>
        <dbReference type="ChEBI" id="CHEBI:58759"/>
        <dbReference type="ChEBI" id="CHEBI:456216"/>
        <dbReference type="EC" id="2.7.1.12"/>
    </reaction>
</comment>
<dbReference type="EC" id="2.7.1.12" evidence="3 10"/>
<comment type="caution">
    <text evidence="11">The sequence shown here is derived from an EMBL/GenBank/DDBJ whole genome shotgun (WGS) entry which is preliminary data.</text>
</comment>
<keyword evidence="4 10" id="KW-0808">Transferase</keyword>
<evidence type="ECO:0000256" key="9">
    <source>
        <dbReference type="ARBA" id="ARBA00048090"/>
    </source>
</evidence>
<dbReference type="GO" id="GO:0046316">
    <property type="term" value="F:gluconokinase activity"/>
    <property type="evidence" value="ECO:0007669"/>
    <property type="project" value="UniProtKB-EC"/>
</dbReference>
<keyword evidence="8" id="KW-0311">Gluconate utilization</keyword>
<evidence type="ECO:0000313" key="11">
    <source>
        <dbReference type="EMBL" id="MBA8794185.1"/>
    </source>
</evidence>
<evidence type="ECO:0000256" key="2">
    <source>
        <dbReference type="ARBA" id="ARBA00008420"/>
    </source>
</evidence>
<dbReference type="Gene3D" id="3.40.50.300">
    <property type="entry name" value="P-loop containing nucleotide triphosphate hydrolases"/>
    <property type="match status" value="1"/>
</dbReference>
<evidence type="ECO:0000256" key="8">
    <source>
        <dbReference type="ARBA" id="ARBA00023064"/>
    </source>
</evidence>
<evidence type="ECO:0000256" key="1">
    <source>
        <dbReference type="ARBA" id="ARBA00004761"/>
    </source>
</evidence>
<dbReference type="RefSeq" id="WP_328823716.1">
    <property type="nucleotide sequence ID" value="NZ_JACGWT010000002.1"/>
</dbReference>
<protein>
    <recommendedName>
        <fullName evidence="3 10">Gluconokinase</fullName>
        <ecNumber evidence="3 10">2.7.1.12</ecNumber>
    </recommendedName>
</protein>
<dbReference type="NCBIfam" id="TIGR01313">
    <property type="entry name" value="therm_gnt_kin"/>
    <property type="match status" value="1"/>
</dbReference>
<evidence type="ECO:0000256" key="7">
    <source>
        <dbReference type="ARBA" id="ARBA00022840"/>
    </source>
</evidence>
<dbReference type="GO" id="GO:0019521">
    <property type="term" value="P:D-gluconate metabolic process"/>
    <property type="evidence" value="ECO:0007669"/>
    <property type="project" value="UniProtKB-KW"/>
</dbReference>
<dbReference type="GO" id="GO:0005524">
    <property type="term" value="F:ATP binding"/>
    <property type="evidence" value="ECO:0007669"/>
    <property type="project" value="UniProtKB-KW"/>
</dbReference>
<gene>
    <name evidence="11" type="ORF">FHX74_001790</name>
</gene>
<dbReference type="Proteomes" id="UP000523079">
    <property type="component" value="Unassembled WGS sequence"/>
</dbReference>
<dbReference type="AlphaFoldDB" id="A0A7W3IS67"/>
<dbReference type="InterPro" id="IPR006001">
    <property type="entry name" value="Therm_gnt_kin"/>
</dbReference>
<dbReference type="PANTHER" id="PTHR43442:SF3">
    <property type="entry name" value="GLUCONOKINASE-RELATED"/>
    <property type="match status" value="1"/>
</dbReference>
<dbReference type="CDD" id="cd02021">
    <property type="entry name" value="GntK"/>
    <property type="match status" value="1"/>
</dbReference>
<dbReference type="GO" id="GO:0005737">
    <property type="term" value="C:cytoplasm"/>
    <property type="evidence" value="ECO:0007669"/>
    <property type="project" value="TreeGrafter"/>
</dbReference>
<keyword evidence="12" id="KW-1185">Reference proteome</keyword>
<dbReference type="InterPro" id="IPR031322">
    <property type="entry name" value="Shikimate/glucono_kinase"/>
</dbReference>
<comment type="similarity">
    <text evidence="2 10">Belongs to the gluconokinase GntK/GntV family.</text>
</comment>
<dbReference type="Pfam" id="PF01202">
    <property type="entry name" value="SKI"/>
    <property type="match status" value="1"/>
</dbReference>
<keyword evidence="5 10" id="KW-0547">Nucleotide-binding</keyword>
<keyword evidence="6 10" id="KW-0418">Kinase</keyword>
<name>A0A7W3IS67_9ACTN</name>
<evidence type="ECO:0000256" key="4">
    <source>
        <dbReference type="ARBA" id="ARBA00022679"/>
    </source>
</evidence>
<reference evidence="11 12" key="1">
    <citation type="submission" date="2020-07" db="EMBL/GenBank/DDBJ databases">
        <title>Sequencing the genomes of 1000 actinobacteria strains.</title>
        <authorList>
            <person name="Klenk H.-P."/>
        </authorList>
    </citation>
    <scope>NUCLEOTIDE SEQUENCE [LARGE SCALE GENOMIC DNA]</scope>
    <source>
        <strain evidence="11 12">DSM 100723</strain>
    </source>
</reference>
<evidence type="ECO:0000256" key="6">
    <source>
        <dbReference type="ARBA" id="ARBA00022777"/>
    </source>
</evidence>
<evidence type="ECO:0000313" key="12">
    <source>
        <dbReference type="Proteomes" id="UP000523079"/>
    </source>
</evidence>
<comment type="pathway">
    <text evidence="1">Carbohydrate acid metabolism.</text>
</comment>
<dbReference type="EMBL" id="JACGWT010000002">
    <property type="protein sequence ID" value="MBA8794185.1"/>
    <property type="molecule type" value="Genomic_DNA"/>
</dbReference>
<accession>A0A7W3IS67</accession>
<organism evidence="11 12">
    <name type="scientific">Microlunatus kandeliicorticis</name>
    <dbReference type="NCBI Taxonomy" id="1759536"/>
    <lineage>
        <taxon>Bacteria</taxon>
        <taxon>Bacillati</taxon>
        <taxon>Actinomycetota</taxon>
        <taxon>Actinomycetes</taxon>
        <taxon>Propionibacteriales</taxon>
        <taxon>Propionibacteriaceae</taxon>
        <taxon>Microlunatus</taxon>
    </lineage>
</organism>
<dbReference type="InterPro" id="IPR027417">
    <property type="entry name" value="P-loop_NTPase"/>
</dbReference>
<dbReference type="SUPFAM" id="SSF52540">
    <property type="entry name" value="P-loop containing nucleoside triphosphate hydrolases"/>
    <property type="match status" value="1"/>
</dbReference>
<evidence type="ECO:0000256" key="5">
    <source>
        <dbReference type="ARBA" id="ARBA00022741"/>
    </source>
</evidence>
<sequence>MTSSTAAKLAAVVMGVSGSGKTTVADLLSARLGWPVAEADDFHSAANKQKMSSGVPLTDADRQPWLQSLREWIDEADGDVILTCSALKRAYRDVLRTADARVVFLHLAGSPQLLADRMQHRTGHFMPTSLLESQLATLEPLQSDEDGTEIDVAHPPEEIVRLALEFLDREQEVAG</sequence>
<dbReference type="PANTHER" id="PTHR43442">
    <property type="entry name" value="GLUCONOKINASE-RELATED"/>
    <property type="match status" value="1"/>
</dbReference>
<proteinExistence type="inferred from homology"/>
<evidence type="ECO:0000256" key="3">
    <source>
        <dbReference type="ARBA" id="ARBA00012054"/>
    </source>
</evidence>